<keyword evidence="3" id="KW-1185">Reference proteome</keyword>
<gene>
    <name evidence="2" type="ORF">EVAR_3550_1</name>
</gene>
<feature type="region of interest" description="Disordered" evidence="1">
    <location>
        <begin position="68"/>
        <end position="88"/>
    </location>
</feature>
<dbReference type="EMBL" id="BGZK01000021">
    <property type="protein sequence ID" value="GBP06187.1"/>
    <property type="molecule type" value="Genomic_DNA"/>
</dbReference>
<organism evidence="2 3">
    <name type="scientific">Eumeta variegata</name>
    <name type="common">Bagworm moth</name>
    <name type="synonym">Eumeta japonica</name>
    <dbReference type="NCBI Taxonomy" id="151549"/>
    <lineage>
        <taxon>Eukaryota</taxon>
        <taxon>Metazoa</taxon>
        <taxon>Ecdysozoa</taxon>
        <taxon>Arthropoda</taxon>
        <taxon>Hexapoda</taxon>
        <taxon>Insecta</taxon>
        <taxon>Pterygota</taxon>
        <taxon>Neoptera</taxon>
        <taxon>Endopterygota</taxon>
        <taxon>Lepidoptera</taxon>
        <taxon>Glossata</taxon>
        <taxon>Ditrysia</taxon>
        <taxon>Tineoidea</taxon>
        <taxon>Psychidae</taxon>
        <taxon>Oiketicinae</taxon>
        <taxon>Eumeta</taxon>
    </lineage>
</organism>
<sequence>MCDGRLGKVNLQICHQFGAHKVPEVRNMNKYEFFARASSTRRGSVYRITFKYVKQFEFEKRSELKCPLSSSRSSGGGRATASYACAPL</sequence>
<proteinExistence type="predicted"/>
<protein>
    <submittedName>
        <fullName evidence="2">Uncharacterized protein</fullName>
    </submittedName>
</protein>
<name>A0A4C1SY39_EUMVA</name>
<dbReference type="Proteomes" id="UP000299102">
    <property type="component" value="Unassembled WGS sequence"/>
</dbReference>
<dbReference type="AlphaFoldDB" id="A0A4C1SY39"/>
<comment type="caution">
    <text evidence="2">The sequence shown here is derived from an EMBL/GenBank/DDBJ whole genome shotgun (WGS) entry which is preliminary data.</text>
</comment>
<evidence type="ECO:0000256" key="1">
    <source>
        <dbReference type="SAM" id="MobiDB-lite"/>
    </source>
</evidence>
<evidence type="ECO:0000313" key="2">
    <source>
        <dbReference type="EMBL" id="GBP06187.1"/>
    </source>
</evidence>
<reference evidence="2 3" key="1">
    <citation type="journal article" date="2019" name="Commun. Biol.">
        <title>The bagworm genome reveals a unique fibroin gene that provides high tensile strength.</title>
        <authorList>
            <person name="Kono N."/>
            <person name="Nakamura H."/>
            <person name="Ohtoshi R."/>
            <person name="Tomita M."/>
            <person name="Numata K."/>
            <person name="Arakawa K."/>
        </authorList>
    </citation>
    <scope>NUCLEOTIDE SEQUENCE [LARGE SCALE GENOMIC DNA]</scope>
</reference>
<evidence type="ECO:0000313" key="3">
    <source>
        <dbReference type="Proteomes" id="UP000299102"/>
    </source>
</evidence>
<accession>A0A4C1SY39</accession>